<dbReference type="SUPFAM" id="SSF52540">
    <property type="entry name" value="P-loop containing nucleoside triphosphate hydrolases"/>
    <property type="match status" value="1"/>
</dbReference>
<name>E9I548_DAPPU</name>
<dbReference type="GO" id="GO:0005524">
    <property type="term" value="F:ATP binding"/>
    <property type="evidence" value="ECO:0007669"/>
    <property type="project" value="UniProtKB-KW"/>
</dbReference>
<evidence type="ECO:0000256" key="3">
    <source>
        <dbReference type="ARBA" id="ARBA00022806"/>
    </source>
</evidence>
<dbReference type="PANTHER" id="PTHR12131:SF1">
    <property type="entry name" value="ATP-DEPENDENT RNA HELICASE SUPV3L1, MITOCHONDRIAL-RELATED"/>
    <property type="match status" value="1"/>
</dbReference>
<dbReference type="InParanoid" id="E9I548"/>
<evidence type="ECO:0000259" key="6">
    <source>
        <dbReference type="PROSITE" id="PS51194"/>
    </source>
</evidence>
<accession>E9I548</accession>
<dbReference type="GO" id="GO:0003724">
    <property type="term" value="F:RNA helicase activity"/>
    <property type="evidence" value="ECO:0007669"/>
    <property type="project" value="UniProtKB-EC"/>
</dbReference>
<dbReference type="PROSITE" id="PS51194">
    <property type="entry name" value="HELICASE_CTER"/>
    <property type="match status" value="1"/>
</dbReference>
<dbReference type="Proteomes" id="UP000000305">
    <property type="component" value="Unassembled WGS sequence"/>
</dbReference>
<feature type="domain" description="Helicase C-terminal" evidence="6">
    <location>
        <begin position="1"/>
        <end position="97"/>
    </location>
</feature>
<protein>
    <recommendedName>
        <fullName evidence="6">Helicase C-terminal domain-containing protein</fullName>
    </recommendedName>
</protein>
<dbReference type="OrthoDB" id="64767at2759"/>
<dbReference type="InterPro" id="IPR050699">
    <property type="entry name" value="RNA-DNA_Helicase"/>
</dbReference>
<dbReference type="KEGG" id="dpx:DAPPUDRAFT_70373"/>
<keyword evidence="2" id="KW-0378">Hydrolase</keyword>
<keyword evidence="4" id="KW-0067">ATP-binding</keyword>
<dbReference type="HOGENOM" id="CLU_2348793_0_0_1"/>
<sequence>MQTLLKRGIGVHHSGILPILKEVVEMLFQEGLVKVFFSCATETFAMGVNMPAKTVVFDTILKHDGTGFRNLLPAVYIQMAGRAGRRGLDTTGTVYNY</sequence>
<dbReference type="STRING" id="6669.E9I548"/>
<organism evidence="7 8">
    <name type="scientific">Daphnia pulex</name>
    <name type="common">Water flea</name>
    <dbReference type="NCBI Taxonomy" id="6669"/>
    <lineage>
        <taxon>Eukaryota</taxon>
        <taxon>Metazoa</taxon>
        <taxon>Ecdysozoa</taxon>
        <taxon>Arthropoda</taxon>
        <taxon>Crustacea</taxon>
        <taxon>Branchiopoda</taxon>
        <taxon>Diplostraca</taxon>
        <taxon>Cladocera</taxon>
        <taxon>Anomopoda</taxon>
        <taxon>Daphniidae</taxon>
        <taxon>Daphnia</taxon>
    </lineage>
</organism>
<dbReference type="InterPro" id="IPR001650">
    <property type="entry name" value="Helicase_C-like"/>
</dbReference>
<keyword evidence="3" id="KW-0347">Helicase</keyword>
<evidence type="ECO:0000256" key="2">
    <source>
        <dbReference type="ARBA" id="ARBA00022801"/>
    </source>
</evidence>
<comment type="catalytic activity">
    <reaction evidence="5">
        <text>ATP + H2O = ADP + phosphate + H(+)</text>
        <dbReference type="Rhea" id="RHEA:13065"/>
        <dbReference type="ChEBI" id="CHEBI:15377"/>
        <dbReference type="ChEBI" id="CHEBI:15378"/>
        <dbReference type="ChEBI" id="CHEBI:30616"/>
        <dbReference type="ChEBI" id="CHEBI:43474"/>
        <dbReference type="ChEBI" id="CHEBI:456216"/>
        <dbReference type="EC" id="3.6.4.13"/>
    </reaction>
</comment>
<dbReference type="GO" id="GO:0016787">
    <property type="term" value="F:hydrolase activity"/>
    <property type="evidence" value="ECO:0007669"/>
    <property type="project" value="UniProtKB-KW"/>
</dbReference>
<dbReference type="InterPro" id="IPR027417">
    <property type="entry name" value="P-loop_NTPase"/>
</dbReference>
<evidence type="ECO:0000256" key="5">
    <source>
        <dbReference type="ARBA" id="ARBA00047984"/>
    </source>
</evidence>
<keyword evidence="1" id="KW-0547">Nucleotide-binding</keyword>
<evidence type="ECO:0000256" key="4">
    <source>
        <dbReference type="ARBA" id="ARBA00022840"/>
    </source>
</evidence>
<evidence type="ECO:0000313" key="7">
    <source>
        <dbReference type="EMBL" id="EFX60882.1"/>
    </source>
</evidence>
<dbReference type="Pfam" id="PF00271">
    <property type="entry name" value="Helicase_C"/>
    <property type="match status" value="1"/>
</dbReference>
<proteinExistence type="predicted"/>
<keyword evidence="8" id="KW-1185">Reference proteome</keyword>
<dbReference type="Gene3D" id="3.40.50.300">
    <property type="entry name" value="P-loop containing nucleotide triphosphate hydrolases"/>
    <property type="match status" value="1"/>
</dbReference>
<dbReference type="EMBL" id="GL735407">
    <property type="protein sequence ID" value="EFX60882.1"/>
    <property type="molecule type" value="Genomic_DNA"/>
</dbReference>
<evidence type="ECO:0000256" key="1">
    <source>
        <dbReference type="ARBA" id="ARBA00022741"/>
    </source>
</evidence>
<dbReference type="AlphaFoldDB" id="E9I548"/>
<dbReference type="eggNOG" id="KOG0947">
    <property type="taxonomic scope" value="Eukaryota"/>
</dbReference>
<evidence type="ECO:0000313" key="8">
    <source>
        <dbReference type="Proteomes" id="UP000000305"/>
    </source>
</evidence>
<dbReference type="PhylomeDB" id="E9I548"/>
<dbReference type="PANTHER" id="PTHR12131">
    <property type="entry name" value="ATP-DEPENDENT RNA AND DNA HELICASE"/>
    <property type="match status" value="1"/>
</dbReference>
<gene>
    <name evidence="7" type="ORF">DAPPUDRAFT_70373</name>
</gene>
<reference evidence="7 8" key="1">
    <citation type="journal article" date="2011" name="Science">
        <title>The ecoresponsive genome of Daphnia pulex.</title>
        <authorList>
            <person name="Colbourne J.K."/>
            <person name="Pfrender M.E."/>
            <person name="Gilbert D."/>
            <person name="Thomas W.K."/>
            <person name="Tucker A."/>
            <person name="Oakley T.H."/>
            <person name="Tokishita S."/>
            <person name="Aerts A."/>
            <person name="Arnold G.J."/>
            <person name="Basu M.K."/>
            <person name="Bauer D.J."/>
            <person name="Caceres C.E."/>
            <person name="Carmel L."/>
            <person name="Casola C."/>
            <person name="Choi J.H."/>
            <person name="Detter J.C."/>
            <person name="Dong Q."/>
            <person name="Dusheyko S."/>
            <person name="Eads B.D."/>
            <person name="Frohlich T."/>
            <person name="Geiler-Samerotte K.A."/>
            <person name="Gerlach D."/>
            <person name="Hatcher P."/>
            <person name="Jogdeo S."/>
            <person name="Krijgsveld J."/>
            <person name="Kriventseva E.V."/>
            <person name="Kultz D."/>
            <person name="Laforsch C."/>
            <person name="Lindquist E."/>
            <person name="Lopez J."/>
            <person name="Manak J.R."/>
            <person name="Muller J."/>
            <person name="Pangilinan J."/>
            <person name="Patwardhan R.P."/>
            <person name="Pitluck S."/>
            <person name="Pritham E.J."/>
            <person name="Rechtsteiner A."/>
            <person name="Rho M."/>
            <person name="Rogozin I.B."/>
            <person name="Sakarya O."/>
            <person name="Salamov A."/>
            <person name="Schaack S."/>
            <person name="Shapiro H."/>
            <person name="Shiga Y."/>
            <person name="Skalitzky C."/>
            <person name="Smith Z."/>
            <person name="Souvorov A."/>
            <person name="Sung W."/>
            <person name="Tang Z."/>
            <person name="Tsuchiya D."/>
            <person name="Tu H."/>
            <person name="Vos H."/>
            <person name="Wang M."/>
            <person name="Wolf Y.I."/>
            <person name="Yamagata H."/>
            <person name="Yamada T."/>
            <person name="Ye Y."/>
            <person name="Shaw J.R."/>
            <person name="Andrews J."/>
            <person name="Crease T.J."/>
            <person name="Tang H."/>
            <person name="Lucas S.M."/>
            <person name="Robertson H.M."/>
            <person name="Bork P."/>
            <person name="Koonin E.V."/>
            <person name="Zdobnov E.M."/>
            <person name="Grigoriev I.V."/>
            <person name="Lynch M."/>
            <person name="Boore J.L."/>
        </authorList>
    </citation>
    <scope>NUCLEOTIDE SEQUENCE [LARGE SCALE GENOMIC DNA]</scope>
</reference>
<dbReference type="SMART" id="SM00490">
    <property type="entry name" value="HELICc"/>
    <property type="match status" value="1"/>
</dbReference>